<evidence type="ECO:0008006" key="3">
    <source>
        <dbReference type="Google" id="ProtNLM"/>
    </source>
</evidence>
<dbReference type="Proteomes" id="UP000094527">
    <property type="component" value="Unassembled WGS sequence"/>
</dbReference>
<proteinExistence type="predicted"/>
<keyword evidence="2" id="KW-1185">Reference proteome</keyword>
<evidence type="ECO:0000313" key="1">
    <source>
        <dbReference type="EMBL" id="ODM95159.1"/>
    </source>
</evidence>
<dbReference type="SUPFAM" id="SSF81383">
    <property type="entry name" value="F-box domain"/>
    <property type="match status" value="1"/>
</dbReference>
<dbReference type="Gene3D" id="3.80.10.10">
    <property type="entry name" value="Ribonuclease Inhibitor"/>
    <property type="match status" value="2"/>
</dbReference>
<organism evidence="1 2">
    <name type="scientific">Orchesella cincta</name>
    <name type="common">Springtail</name>
    <name type="synonym">Podura cincta</name>
    <dbReference type="NCBI Taxonomy" id="48709"/>
    <lineage>
        <taxon>Eukaryota</taxon>
        <taxon>Metazoa</taxon>
        <taxon>Ecdysozoa</taxon>
        <taxon>Arthropoda</taxon>
        <taxon>Hexapoda</taxon>
        <taxon>Collembola</taxon>
        <taxon>Entomobryomorpha</taxon>
        <taxon>Entomobryoidea</taxon>
        <taxon>Orchesellidae</taxon>
        <taxon>Orchesellinae</taxon>
        <taxon>Orchesella</taxon>
    </lineage>
</organism>
<accession>A0A1D2MPY0</accession>
<gene>
    <name evidence="1" type="ORF">Ocin01_11522</name>
</gene>
<dbReference type="InterPro" id="IPR036047">
    <property type="entry name" value="F-box-like_dom_sf"/>
</dbReference>
<name>A0A1D2MPY0_ORCCI</name>
<dbReference type="InterPro" id="IPR032675">
    <property type="entry name" value="LRR_dom_sf"/>
</dbReference>
<reference evidence="1 2" key="1">
    <citation type="journal article" date="2016" name="Genome Biol. Evol.">
        <title>Gene Family Evolution Reflects Adaptation to Soil Environmental Stressors in the Genome of the Collembolan Orchesella cincta.</title>
        <authorList>
            <person name="Faddeeva-Vakhrusheva A."/>
            <person name="Derks M.F."/>
            <person name="Anvar S.Y."/>
            <person name="Agamennone V."/>
            <person name="Suring W."/>
            <person name="Smit S."/>
            <person name="van Straalen N.M."/>
            <person name="Roelofs D."/>
        </authorList>
    </citation>
    <scope>NUCLEOTIDE SEQUENCE [LARGE SCALE GENOMIC DNA]</scope>
    <source>
        <tissue evidence="1">Mixed pool</tissue>
    </source>
</reference>
<evidence type="ECO:0000313" key="2">
    <source>
        <dbReference type="Proteomes" id="UP000094527"/>
    </source>
</evidence>
<sequence length="597" mass="69270">MEPVTTPNPLLLDVVLDNVFPMLDLPTLLNCRLVCKCWCENSGLKTTIREKSSVSLRCIFLHTSTTKENISNYFQPNNGIIYSRYYFEHISYQNTLVSKVFEVMGKTISILQLHLDLNQLKMNQFRELIYERTPNLEELKIYNLSHEEIYYKQLFPELSDPNDLPKLLNLKRLELQETRSPIVTFMTEFMRTLPNLREITLKTDVCSDWEEQAEMWRQNSAIAKSVIEGLQFSEVFKTLKVFKCGKLLPYHVQTLLEMGERGMMLEVLELHVPPKEAEETFTRLLNTQSTSLKQLIMFEQRVPHFRPRRILGHPPTDQDFILKLPVKMEQLELLQFSKNYKAWMVPMKPVDYARQTPKLKTLCLNGYDGFGCISDYFGVSSQATCMVTSLVSHDHVSDSKIANLMFQSFPHLTKLSIRYPSPQFLTALWSSCPRIRDLTLILTDSLVCPYLDDVITGVDTRTIGYYLGRVKSYGQMKRLKEMGSQQKVACSIMNLTGLRRLRITVDHNENDERQALSDATAEFALRRMDQLRLLELYTSHWTLGLTSCVFFSHPCCERLKQDLKLTVIRFSPGDTESQEAALDYENENAVEDNLYRT</sequence>
<dbReference type="OMA" id="EMENCVI"/>
<protein>
    <recommendedName>
        <fullName evidence="3">F-box domain-containing protein</fullName>
    </recommendedName>
</protein>
<comment type="caution">
    <text evidence="1">The sequence shown here is derived from an EMBL/GenBank/DDBJ whole genome shotgun (WGS) entry which is preliminary data.</text>
</comment>
<dbReference type="AlphaFoldDB" id="A0A1D2MPY0"/>
<dbReference type="SUPFAM" id="SSF52047">
    <property type="entry name" value="RNI-like"/>
    <property type="match status" value="1"/>
</dbReference>
<dbReference type="EMBL" id="LJIJ01000703">
    <property type="protein sequence ID" value="ODM95159.1"/>
    <property type="molecule type" value="Genomic_DNA"/>
</dbReference>